<dbReference type="GO" id="GO:0042594">
    <property type="term" value="P:response to starvation"/>
    <property type="evidence" value="ECO:0007669"/>
    <property type="project" value="TreeGrafter"/>
</dbReference>
<proteinExistence type="predicted"/>
<feature type="domain" description="BCAS3 WD40" evidence="4">
    <location>
        <begin position="79"/>
        <end position="489"/>
    </location>
</feature>
<dbReference type="InterPro" id="IPR022175">
    <property type="entry name" value="BCAS3_dom"/>
</dbReference>
<dbReference type="InParanoid" id="A0A200QLT4"/>
<dbReference type="GO" id="GO:0006914">
    <property type="term" value="P:autophagy"/>
    <property type="evidence" value="ECO:0007669"/>
    <property type="project" value="InterPro"/>
</dbReference>
<comment type="subcellular location">
    <subcellularLocation>
        <location evidence="1">Preautophagosomal structure</location>
    </subcellularLocation>
</comment>
<evidence type="ECO:0000259" key="4">
    <source>
        <dbReference type="Pfam" id="PF21034"/>
    </source>
</evidence>
<keyword evidence="6" id="KW-1185">Reference proteome</keyword>
<evidence type="ECO:0000259" key="3">
    <source>
        <dbReference type="Pfam" id="PF12490"/>
    </source>
</evidence>
<evidence type="ECO:0000256" key="2">
    <source>
        <dbReference type="SAM" id="MobiDB-lite"/>
    </source>
</evidence>
<dbReference type="Pfam" id="PF21034">
    <property type="entry name" value="BCAS3_WD40"/>
    <property type="match status" value="1"/>
</dbReference>
<feature type="domain" description="BCAS3" evidence="3">
    <location>
        <begin position="620"/>
        <end position="770"/>
    </location>
</feature>
<dbReference type="Gene3D" id="2.130.10.10">
    <property type="entry name" value="YVTN repeat-like/Quinoprotein amine dehydrogenase"/>
    <property type="match status" value="1"/>
</dbReference>
<gene>
    <name evidence="5" type="ORF">BVC80_9003g20</name>
</gene>
<dbReference type="InterPro" id="IPR036322">
    <property type="entry name" value="WD40_repeat_dom_sf"/>
</dbReference>
<sequence>MKKGKGSGRSNGLLPNSLRIISSCLKTVSANATTVASTVRSAGASVASSISVAPEDQKDQVLWAGFDKLELGPSVSKQVLLLGYSNGFQVLDVEDASNVSELVSKRDGPVTFLQMQPIPIKSEGHEGFTASHPLLLVVAGDETKSSVLAQGVDHSSGLTRDGKVESQKGNCLSSPTAVRFYSLRSHTFVHVLRFRSAVYMVRCSPRIVAVGLAAQIYCFDAVTLENKFSVLTYPVPQVGGHGTVGVNIGYGAMAVGPRWLAYASNNPLLSNKGRLSPQNLTPSPGVSPSTSPGSGNLVARYAMESSKQLAAGIITIGDMGYKTLSKYYQELSPDGSNSPVSSNSSWKVGRLRSAAQSSETDNAGTVVIKDFVSRAVVSQFRAHTSPISALCFDPSGTLLVTASVYGNNINIFRIMPSCLQNESGTASYDWSSSHVHLYKLYRGITTAVIQDIRFSHYSQWIAIISSRGTCHIFVLSPFGGEAGLQTRNSVSDVPTLIPSLTSPWWSTSSCTINQQSFPPPAPVTLSVVSRIKNGNSGWLNTVSNAAASATGKATTPTGAVAVAFHNSLSRNLHSVPLKGNALEHLLVYTPSGHLVQHELLPSPGGESSDSDSGTGLGMLVQIQDEELRVKVQPAQWWYVCRRSNWPEREEAISEVIPGRKEVADLIMDTSNCVDINKNYLVELDNSTRGNFFVKPHERAHWYLSNAEVQISSRAIPIWQKSEIFFHMMVPLREDERKFAKDYNTGGEVEIEKILVHDVEIKRKDLLPVFDHFHNIKSNRNDRGSFGGRNPSNSSYEPNRSHKFTEDAIISNSKPTSAGLVESSDAGASESPLDFDQMKSAKSYAAMNPSTILINGERETAMLPSSVLSQCSANSDHLLEHSNKGDSQVGSCVMNGVSSLKKKSVCVGGPITEGTPSNRSEISEVSNASSGRSEPVDLHDPLDFGQYFQEGYCEVSELDECYKSAEVVPDADSSNSHCERDKPDEDEENDDILGGIFAFSEEGMITHTTPRSSTDVLDTLLCDGSQFGPRSSTDILDTLLLMALNLVQVDGCPQVSQVLERELLVINHYLHVNLIAQNEPLLSPNGRKIRRKAYLQLV</sequence>
<dbReference type="InterPro" id="IPR045142">
    <property type="entry name" value="BCAS3-like"/>
</dbReference>
<feature type="region of interest" description="Disordered" evidence="2">
    <location>
        <begin position="910"/>
        <end position="934"/>
    </location>
</feature>
<evidence type="ECO:0000313" key="5">
    <source>
        <dbReference type="EMBL" id="OVA11404.1"/>
    </source>
</evidence>
<dbReference type="GO" id="GO:0000407">
    <property type="term" value="C:phagophore assembly site"/>
    <property type="evidence" value="ECO:0007669"/>
    <property type="project" value="UniProtKB-SubCell"/>
</dbReference>
<dbReference type="OMA" id="KSYDWSS"/>
<reference evidence="5 6" key="1">
    <citation type="journal article" date="2017" name="Mol. Plant">
        <title>The Genome of Medicinal Plant Macleaya cordata Provides New Insights into Benzylisoquinoline Alkaloids Metabolism.</title>
        <authorList>
            <person name="Liu X."/>
            <person name="Liu Y."/>
            <person name="Huang P."/>
            <person name="Ma Y."/>
            <person name="Qing Z."/>
            <person name="Tang Q."/>
            <person name="Cao H."/>
            <person name="Cheng P."/>
            <person name="Zheng Y."/>
            <person name="Yuan Z."/>
            <person name="Zhou Y."/>
            <person name="Liu J."/>
            <person name="Tang Z."/>
            <person name="Zhuo Y."/>
            <person name="Zhang Y."/>
            <person name="Yu L."/>
            <person name="Huang J."/>
            <person name="Yang P."/>
            <person name="Peng Q."/>
            <person name="Zhang J."/>
            <person name="Jiang W."/>
            <person name="Zhang Z."/>
            <person name="Lin K."/>
            <person name="Ro D.K."/>
            <person name="Chen X."/>
            <person name="Xiong X."/>
            <person name="Shang Y."/>
            <person name="Huang S."/>
            <person name="Zeng J."/>
        </authorList>
    </citation>
    <scope>NUCLEOTIDE SEQUENCE [LARGE SCALE GENOMIC DNA]</scope>
    <source>
        <strain evidence="6">cv. BLH2017</strain>
        <tissue evidence="5">Root</tissue>
    </source>
</reference>
<dbReference type="PANTHER" id="PTHR13268">
    <property type="entry name" value="BREAST CARCINOMA AMPLIFIED SEQUENCE 3"/>
    <property type="match status" value="1"/>
</dbReference>
<dbReference type="SMART" id="SM00320">
    <property type="entry name" value="WD40"/>
    <property type="match status" value="3"/>
</dbReference>
<feature type="compositionally biased region" description="Low complexity" evidence="2">
    <location>
        <begin position="281"/>
        <end position="292"/>
    </location>
</feature>
<feature type="compositionally biased region" description="Polar residues" evidence="2">
    <location>
        <begin position="913"/>
        <end position="931"/>
    </location>
</feature>
<dbReference type="InterPro" id="IPR048382">
    <property type="entry name" value="BCAS3_WD40"/>
</dbReference>
<evidence type="ECO:0000313" key="6">
    <source>
        <dbReference type="Proteomes" id="UP000195402"/>
    </source>
</evidence>
<dbReference type="SUPFAM" id="SSF50978">
    <property type="entry name" value="WD40 repeat-like"/>
    <property type="match status" value="1"/>
</dbReference>
<name>A0A200QLT4_MACCD</name>
<dbReference type="Pfam" id="PF12490">
    <property type="entry name" value="BCAS3"/>
    <property type="match status" value="1"/>
</dbReference>
<dbReference type="OrthoDB" id="25778at2759"/>
<dbReference type="Proteomes" id="UP000195402">
    <property type="component" value="Unassembled WGS sequence"/>
</dbReference>
<comment type="caution">
    <text evidence="5">The sequence shown here is derived from an EMBL/GenBank/DDBJ whole genome shotgun (WGS) entry which is preliminary data.</text>
</comment>
<accession>A0A200QLT4</accession>
<dbReference type="InterPro" id="IPR001680">
    <property type="entry name" value="WD40_rpt"/>
</dbReference>
<dbReference type="AlphaFoldDB" id="A0A200QLT4"/>
<organism evidence="5 6">
    <name type="scientific">Macleaya cordata</name>
    <name type="common">Five-seeded plume-poppy</name>
    <name type="synonym">Bocconia cordata</name>
    <dbReference type="NCBI Taxonomy" id="56857"/>
    <lineage>
        <taxon>Eukaryota</taxon>
        <taxon>Viridiplantae</taxon>
        <taxon>Streptophyta</taxon>
        <taxon>Embryophyta</taxon>
        <taxon>Tracheophyta</taxon>
        <taxon>Spermatophyta</taxon>
        <taxon>Magnoliopsida</taxon>
        <taxon>Ranunculales</taxon>
        <taxon>Papaveraceae</taxon>
        <taxon>Papaveroideae</taxon>
        <taxon>Macleaya</taxon>
    </lineage>
</organism>
<feature type="region of interest" description="Disordered" evidence="2">
    <location>
        <begin position="969"/>
        <end position="988"/>
    </location>
</feature>
<evidence type="ECO:0000256" key="1">
    <source>
        <dbReference type="ARBA" id="ARBA00004329"/>
    </source>
</evidence>
<dbReference type="EMBL" id="MVGT01001696">
    <property type="protein sequence ID" value="OVA11404.1"/>
    <property type="molecule type" value="Genomic_DNA"/>
</dbReference>
<dbReference type="FunFam" id="2.130.10.10:FF:000782">
    <property type="entry name" value="Autophagy-related protein 18h"/>
    <property type="match status" value="1"/>
</dbReference>
<dbReference type="FunCoup" id="A0A200QLT4">
    <property type="interactions" value="479"/>
</dbReference>
<feature type="region of interest" description="Disordered" evidence="2">
    <location>
        <begin position="779"/>
        <end position="799"/>
    </location>
</feature>
<dbReference type="PANTHER" id="PTHR13268:SF0">
    <property type="entry name" value="BCAS3 MICROTUBULE ASSOCIATED CELL MIGRATION FACTOR"/>
    <property type="match status" value="1"/>
</dbReference>
<feature type="region of interest" description="Disordered" evidence="2">
    <location>
        <begin position="273"/>
        <end position="292"/>
    </location>
</feature>
<protein>
    <submittedName>
        <fullName evidence="5">WD40 repeat</fullName>
    </submittedName>
</protein>
<dbReference type="InterPro" id="IPR015943">
    <property type="entry name" value="WD40/YVTN_repeat-like_dom_sf"/>
</dbReference>